<protein>
    <submittedName>
        <fullName evidence="1">Uncharacterized protein</fullName>
    </submittedName>
</protein>
<dbReference type="Proteomes" id="UP001328733">
    <property type="component" value="Unassembled WGS sequence"/>
</dbReference>
<evidence type="ECO:0000313" key="1">
    <source>
        <dbReference type="EMBL" id="MEG3437775.1"/>
    </source>
</evidence>
<dbReference type="AlphaFoldDB" id="A0AAW9QIZ7"/>
<name>A0AAW9QIZ7_9CHRO</name>
<evidence type="ECO:0000313" key="2">
    <source>
        <dbReference type="Proteomes" id="UP001328733"/>
    </source>
</evidence>
<reference evidence="1 2" key="1">
    <citation type="submission" date="2024-01" db="EMBL/GenBank/DDBJ databases">
        <title>Genomic insights into the taxonomy and metabolism of the cyanobacterium Pannus brasiliensis CCIBt3594.</title>
        <authorList>
            <person name="Machado M."/>
            <person name="Botero N.B."/>
            <person name="Andreote A.P.D."/>
            <person name="Feitosa A.M.T."/>
            <person name="Popin R."/>
            <person name="Sivonen K."/>
            <person name="Fiore M.F."/>
        </authorList>
    </citation>
    <scope>NUCLEOTIDE SEQUENCE [LARGE SCALE GENOMIC DNA]</scope>
    <source>
        <strain evidence="1 2">CCIBt3594</strain>
    </source>
</reference>
<comment type="caution">
    <text evidence="1">The sequence shown here is derived from an EMBL/GenBank/DDBJ whole genome shotgun (WGS) entry which is preliminary data.</text>
</comment>
<dbReference type="RefSeq" id="WP_332865257.1">
    <property type="nucleotide sequence ID" value="NZ_JBAFSM010000019.1"/>
</dbReference>
<gene>
    <name evidence="1" type="ORF">V0288_11655</name>
</gene>
<keyword evidence="2" id="KW-1185">Reference proteome</keyword>
<dbReference type="EMBL" id="JBAFSM010000019">
    <property type="protein sequence ID" value="MEG3437775.1"/>
    <property type="molecule type" value="Genomic_DNA"/>
</dbReference>
<accession>A0AAW9QIZ7</accession>
<sequence length="72" mass="8665">MFDFIFHHFQENRYQEGRADRDRGKLPRTKDSLYLNGYLSGRPKGLDDIVQHFSSIEAYLQWKERARNSSDR</sequence>
<proteinExistence type="predicted"/>
<organism evidence="1 2">
    <name type="scientific">Pannus brasiliensis CCIBt3594</name>
    <dbReference type="NCBI Taxonomy" id="1427578"/>
    <lineage>
        <taxon>Bacteria</taxon>
        <taxon>Bacillati</taxon>
        <taxon>Cyanobacteriota</taxon>
        <taxon>Cyanophyceae</taxon>
        <taxon>Oscillatoriophycideae</taxon>
        <taxon>Chroococcales</taxon>
        <taxon>Microcystaceae</taxon>
        <taxon>Pannus</taxon>
    </lineage>
</organism>